<dbReference type="AlphaFoldDB" id="A0A161SLH1"/>
<dbReference type="SUPFAM" id="SSF51735">
    <property type="entry name" value="NAD(P)-binding Rossmann-fold domains"/>
    <property type="match status" value="1"/>
</dbReference>
<evidence type="ECO:0000313" key="3">
    <source>
        <dbReference type="EMBL" id="KZD21012.1"/>
    </source>
</evidence>
<dbReference type="Gene3D" id="3.40.50.720">
    <property type="entry name" value="NAD(P)-binding Rossmann-like Domain"/>
    <property type="match status" value="1"/>
</dbReference>
<dbReference type="STRING" id="943830.A4A58_16295"/>
<dbReference type="InterPro" id="IPR001509">
    <property type="entry name" value="Epimerase_deHydtase"/>
</dbReference>
<dbReference type="InterPro" id="IPR036291">
    <property type="entry name" value="NAD(P)-bd_dom_sf"/>
</dbReference>
<keyword evidence="1" id="KW-0520">NAD</keyword>
<protein>
    <submittedName>
        <fullName evidence="3">NAD(P)-dependent oxidoreductase</fullName>
    </submittedName>
</protein>
<evidence type="ECO:0000256" key="1">
    <source>
        <dbReference type="ARBA" id="ARBA00023027"/>
    </source>
</evidence>
<dbReference type="RefSeq" id="WP_068737966.1">
    <property type="nucleotide sequence ID" value="NZ_LVYV01000054.1"/>
</dbReference>
<dbReference type="EMBL" id="LVYV01000054">
    <property type="protein sequence ID" value="KZD21012.1"/>
    <property type="molecule type" value="Genomic_DNA"/>
</dbReference>
<evidence type="ECO:0000259" key="2">
    <source>
        <dbReference type="Pfam" id="PF01370"/>
    </source>
</evidence>
<organism evidence="3 4">
    <name type="scientific">Tardiphaga robiniae</name>
    <dbReference type="NCBI Taxonomy" id="943830"/>
    <lineage>
        <taxon>Bacteria</taxon>
        <taxon>Pseudomonadati</taxon>
        <taxon>Pseudomonadota</taxon>
        <taxon>Alphaproteobacteria</taxon>
        <taxon>Hyphomicrobiales</taxon>
        <taxon>Nitrobacteraceae</taxon>
        <taxon>Tardiphaga</taxon>
    </lineage>
</organism>
<keyword evidence="4" id="KW-1185">Reference proteome</keyword>
<dbReference type="Pfam" id="PF01370">
    <property type="entry name" value="Epimerase"/>
    <property type="match status" value="1"/>
</dbReference>
<reference evidence="3 4" key="1">
    <citation type="submission" date="2016-03" db="EMBL/GenBank/DDBJ databases">
        <title>Microsymbionts genomes from the relict species Vavilovia formosa (Stev.) Fed.</title>
        <authorList>
            <person name="Kopat V."/>
            <person name="Chirak E."/>
            <person name="Kimeklis A."/>
            <person name="Andronov E."/>
        </authorList>
    </citation>
    <scope>NUCLEOTIDE SEQUENCE [LARGE SCALE GENOMIC DNA]</scope>
    <source>
        <strain evidence="3 4">Vaf07</strain>
    </source>
</reference>
<dbReference type="Proteomes" id="UP000076574">
    <property type="component" value="Unassembled WGS sequence"/>
</dbReference>
<accession>A0A161SLH1</accession>
<evidence type="ECO:0000313" key="4">
    <source>
        <dbReference type="Proteomes" id="UP000076574"/>
    </source>
</evidence>
<comment type="caution">
    <text evidence="3">The sequence shown here is derived from an EMBL/GenBank/DDBJ whole genome shotgun (WGS) entry which is preliminary data.</text>
</comment>
<name>A0A161SLH1_9BRAD</name>
<proteinExistence type="predicted"/>
<dbReference type="OrthoDB" id="9808276at2"/>
<dbReference type="PANTHER" id="PTHR43574">
    <property type="entry name" value="EPIMERASE-RELATED"/>
    <property type="match status" value="1"/>
</dbReference>
<feature type="domain" description="NAD-dependent epimerase/dehydratase" evidence="2">
    <location>
        <begin position="91"/>
        <end position="205"/>
    </location>
</feature>
<sequence>MRLFVFGLGYSANRFIAQHGGQFTGIAGTIRTAGKSAALARARDIETLVFNPDVADPRIADRLANADALLVSIPPGADGDPVLHAFGARIAASGIRRIVYLSSVGVYGDHQGAWIDETAPVFGEGRRKARIDAEAGWRAVAGDRTTILRIAGIYGPGRNALENLKAGKAHRIVKPGQVFNRIHLDDIATAIAAAFNYAKTGIWNLCDDEPAPPQDVVTFAASLMGIAPPPEQNFDDAEMSPMARSFYASSNRISNARLKRELGVELAFQTYREGLTALWQQREV</sequence>
<gene>
    <name evidence="3" type="ORF">A4A58_16295</name>
</gene>